<comment type="caution">
    <text evidence="1">The sequence shown here is derived from an EMBL/GenBank/DDBJ whole genome shotgun (WGS) entry which is preliminary data.</text>
</comment>
<dbReference type="EMBL" id="BSTX01000003">
    <property type="protein sequence ID" value="GLZ79465.1"/>
    <property type="molecule type" value="Genomic_DNA"/>
</dbReference>
<dbReference type="RefSeq" id="WP_285664616.1">
    <property type="nucleotide sequence ID" value="NZ_BSTX01000003.1"/>
</dbReference>
<name>A0A9W6SM48_9ACTN</name>
<gene>
    <name evidence="1" type="ORF">Afil01_42720</name>
</gene>
<proteinExistence type="predicted"/>
<dbReference type="Proteomes" id="UP001165079">
    <property type="component" value="Unassembled WGS sequence"/>
</dbReference>
<sequence>MDDVIRVVDGVLQDLGGLAQLCGQVAEDLEARVAGPVATIGEGSSSDVPGQVKSEADAVTTELKGAVAALSVAIEELGAYREML</sequence>
<dbReference type="AlphaFoldDB" id="A0A9W6SM48"/>
<evidence type="ECO:0000313" key="2">
    <source>
        <dbReference type="Proteomes" id="UP001165079"/>
    </source>
</evidence>
<protein>
    <submittedName>
        <fullName evidence="1">Uncharacterized protein</fullName>
    </submittedName>
</protein>
<evidence type="ECO:0000313" key="1">
    <source>
        <dbReference type="EMBL" id="GLZ79465.1"/>
    </source>
</evidence>
<organism evidence="1 2">
    <name type="scientific">Actinorhabdospora filicis</name>
    <dbReference type="NCBI Taxonomy" id="1785913"/>
    <lineage>
        <taxon>Bacteria</taxon>
        <taxon>Bacillati</taxon>
        <taxon>Actinomycetota</taxon>
        <taxon>Actinomycetes</taxon>
        <taxon>Micromonosporales</taxon>
        <taxon>Micromonosporaceae</taxon>
        <taxon>Actinorhabdospora</taxon>
    </lineage>
</organism>
<accession>A0A9W6SM48</accession>
<keyword evidence="2" id="KW-1185">Reference proteome</keyword>
<reference evidence="1" key="1">
    <citation type="submission" date="2023-03" db="EMBL/GenBank/DDBJ databases">
        <title>Actinorhabdospora filicis NBRC 111898.</title>
        <authorList>
            <person name="Ichikawa N."/>
            <person name="Sato H."/>
            <person name="Tonouchi N."/>
        </authorList>
    </citation>
    <scope>NUCLEOTIDE SEQUENCE</scope>
    <source>
        <strain evidence="1">NBRC 111898</strain>
    </source>
</reference>